<evidence type="ECO:0000313" key="2">
    <source>
        <dbReference type="Proteomes" id="UP000011115"/>
    </source>
</evidence>
<dbReference type="PaxDb" id="4113-PGSC0003DMT400089506"/>
<dbReference type="InParanoid" id="M1DIB0"/>
<evidence type="ECO:0000313" key="1">
    <source>
        <dbReference type="EnsemblPlants" id="PGSC0003DMT400089506"/>
    </source>
</evidence>
<dbReference type="HOGENOM" id="CLU_2626787_0_0_1"/>
<proteinExistence type="predicted"/>
<dbReference type="EnsemblPlants" id="PGSC0003DMT400089506">
    <property type="protein sequence ID" value="PGSC0003DMT400089506"/>
    <property type="gene ID" value="PGSC0003DMG400039077"/>
</dbReference>
<dbReference type="AlphaFoldDB" id="M1DIB0"/>
<dbReference type="Gramene" id="PGSC0003DMT400089506">
    <property type="protein sequence ID" value="PGSC0003DMT400089506"/>
    <property type="gene ID" value="PGSC0003DMG400039077"/>
</dbReference>
<accession>M1DIB0</accession>
<dbReference type="Proteomes" id="UP000011115">
    <property type="component" value="Unassembled WGS sequence"/>
</dbReference>
<sequence>MAVGTRMKQLDEKLARHDEQLINLLNNQQDVRNTQTGIQVNCLNSSWNGRVILSVHCDLYTDTALVLFLVNYMPSSSN</sequence>
<name>M1DIB0_SOLTU</name>
<reference evidence="1" key="2">
    <citation type="submission" date="2015-06" db="UniProtKB">
        <authorList>
            <consortium name="EnsemblPlants"/>
        </authorList>
    </citation>
    <scope>IDENTIFICATION</scope>
    <source>
        <strain evidence="1">DM1-3 516 R44</strain>
    </source>
</reference>
<reference evidence="2" key="1">
    <citation type="journal article" date="2011" name="Nature">
        <title>Genome sequence and analysis of the tuber crop potato.</title>
        <authorList>
            <consortium name="The Potato Genome Sequencing Consortium"/>
        </authorList>
    </citation>
    <scope>NUCLEOTIDE SEQUENCE [LARGE SCALE GENOMIC DNA]</scope>
    <source>
        <strain evidence="2">cv. DM1-3 516 R44</strain>
    </source>
</reference>
<protein>
    <submittedName>
        <fullName evidence="1">Uncharacterized protein</fullName>
    </submittedName>
</protein>
<keyword evidence="2" id="KW-1185">Reference proteome</keyword>
<organism evidence="1 2">
    <name type="scientific">Solanum tuberosum</name>
    <name type="common">Potato</name>
    <dbReference type="NCBI Taxonomy" id="4113"/>
    <lineage>
        <taxon>Eukaryota</taxon>
        <taxon>Viridiplantae</taxon>
        <taxon>Streptophyta</taxon>
        <taxon>Embryophyta</taxon>
        <taxon>Tracheophyta</taxon>
        <taxon>Spermatophyta</taxon>
        <taxon>Magnoliopsida</taxon>
        <taxon>eudicotyledons</taxon>
        <taxon>Gunneridae</taxon>
        <taxon>Pentapetalae</taxon>
        <taxon>asterids</taxon>
        <taxon>lamiids</taxon>
        <taxon>Solanales</taxon>
        <taxon>Solanaceae</taxon>
        <taxon>Solanoideae</taxon>
        <taxon>Solaneae</taxon>
        <taxon>Solanum</taxon>
    </lineage>
</organism>